<dbReference type="GO" id="GO:0004674">
    <property type="term" value="F:protein serine/threonine kinase activity"/>
    <property type="evidence" value="ECO:0007669"/>
    <property type="project" value="UniProtKB-KW"/>
</dbReference>
<dbReference type="PANTHER" id="PTHR24361">
    <property type="entry name" value="MITOGEN-ACTIVATED KINASE KINASE KINASE"/>
    <property type="match status" value="1"/>
</dbReference>
<keyword evidence="3" id="KW-1185">Reference proteome</keyword>
<dbReference type="EMBL" id="JBHSMX010000063">
    <property type="protein sequence ID" value="MFC5523119.1"/>
    <property type="molecule type" value="Genomic_DNA"/>
</dbReference>
<evidence type="ECO:0000259" key="1">
    <source>
        <dbReference type="PROSITE" id="PS50011"/>
    </source>
</evidence>
<sequence length="335" mass="37897">MSKVKPAPLPPDTVIGGYRVVRKLSAGGFGVVYLAVDNEGQQIAIKEYLPASLASRAAGELLPQVQPDKLSLYRLGLKSFFEEGRSLAQISHGSVVSVLNFFRENETVYMVMNYLEGGTLQDFIITARELKKQKVFRESTIRSLFDEILRGLRIVHQHKMLHLDIKPANIFITDDNRAVMIDFGAAREVLSKEGNFIRPMYTPGFAAPEMYRRDSSMGPWTDIYAIGACIYATMQGYPPNDAPQRLEKDRLSLALSRLRGVYSDNLIEVVEWCMSLDPLSRPQSVFALQKELSREGERRYTKLTVSEKVRLQFDNMVSDTKKTARRATDLATKFK</sequence>
<protein>
    <submittedName>
        <fullName evidence="2">Serine/threonine protein kinase</fullName>
    </submittedName>
</protein>
<dbReference type="Proteomes" id="UP001596084">
    <property type="component" value="Unassembled WGS sequence"/>
</dbReference>
<keyword evidence="2" id="KW-0808">Transferase</keyword>
<dbReference type="InterPro" id="IPR008271">
    <property type="entry name" value="Ser/Thr_kinase_AS"/>
</dbReference>
<dbReference type="PROSITE" id="PS00108">
    <property type="entry name" value="PROTEIN_KINASE_ST"/>
    <property type="match status" value="1"/>
</dbReference>
<accession>A0ABW0QK80</accession>
<dbReference type="Pfam" id="PF00069">
    <property type="entry name" value="Pkinase"/>
    <property type="match status" value="1"/>
</dbReference>
<dbReference type="InterPro" id="IPR000719">
    <property type="entry name" value="Prot_kinase_dom"/>
</dbReference>
<feature type="domain" description="Protein kinase" evidence="1">
    <location>
        <begin position="18"/>
        <end position="293"/>
    </location>
</feature>
<dbReference type="SMART" id="SM00220">
    <property type="entry name" value="S_TKc"/>
    <property type="match status" value="1"/>
</dbReference>
<dbReference type="Gene3D" id="1.10.510.10">
    <property type="entry name" value="Transferase(Phosphotransferase) domain 1"/>
    <property type="match status" value="1"/>
</dbReference>
<proteinExistence type="predicted"/>
<evidence type="ECO:0000313" key="3">
    <source>
        <dbReference type="Proteomes" id="UP001596084"/>
    </source>
</evidence>
<keyword evidence="2" id="KW-0723">Serine/threonine-protein kinase</keyword>
<name>A0ABW0QK80_9BURK</name>
<keyword evidence="2" id="KW-0418">Kinase</keyword>
<dbReference type="SUPFAM" id="SSF56112">
    <property type="entry name" value="Protein kinase-like (PK-like)"/>
    <property type="match status" value="1"/>
</dbReference>
<dbReference type="RefSeq" id="WP_068834661.1">
    <property type="nucleotide sequence ID" value="NZ_JBHSMX010000063.1"/>
</dbReference>
<dbReference type="InterPro" id="IPR053235">
    <property type="entry name" value="Ser_Thr_kinase"/>
</dbReference>
<organism evidence="2 3">
    <name type="scientific">Polaromonas jejuensis</name>
    <dbReference type="NCBI Taxonomy" id="457502"/>
    <lineage>
        <taxon>Bacteria</taxon>
        <taxon>Pseudomonadati</taxon>
        <taxon>Pseudomonadota</taxon>
        <taxon>Betaproteobacteria</taxon>
        <taxon>Burkholderiales</taxon>
        <taxon>Comamonadaceae</taxon>
        <taxon>Polaromonas</taxon>
    </lineage>
</organism>
<evidence type="ECO:0000313" key="2">
    <source>
        <dbReference type="EMBL" id="MFC5523119.1"/>
    </source>
</evidence>
<gene>
    <name evidence="2" type="ORF">ACFPP7_19700</name>
</gene>
<dbReference type="CDD" id="cd14014">
    <property type="entry name" value="STKc_PknB_like"/>
    <property type="match status" value="1"/>
</dbReference>
<comment type="caution">
    <text evidence="2">The sequence shown here is derived from an EMBL/GenBank/DDBJ whole genome shotgun (WGS) entry which is preliminary data.</text>
</comment>
<reference evidence="3" key="1">
    <citation type="journal article" date="2019" name="Int. J. Syst. Evol. Microbiol.">
        <title>The Global Catalogue of Microorganisms (GCM) 10K type strain sequencing project: providing services to taxonomists for standard genome sequencing and annotation.</title>
        <authorList>
            <consortium name="The Broad Institute Genomics Platform"/>
            <consortium name="The Broad Institute Genome Sequencing Center for Infectious Disease"/>
            <person name="Wu L."/>
            <person name="Ma J."/>
        </authorList>
    </citation>
    <scope>NUCLEOTIDE SEQUENCE [LARGE SCALE GENOMIC DNA]</scope>
    <source>
        <strain evidence="3">CGMCC 4.7277</strain>
    </source>
</reference>
<dbReference type="InterPro" id="IPR011009">
    <property type="entry name" value="Kinase-like_dom_sf"/>
</dbReference>
<dbReference type="PROSITE" id="PS50011">
    <property type="entry name" value="PROTEIN_KINASE_DOM"/>
    <property type="match status" value="1"/>
</dbReference>